<dbReference type="InterPro" id="IPR013216">
    <property type="entry name" value="Methyltransf_11"/>
</dbReference>
<proteinExistence type="predicted"/>
<dbReference type="OrthoDB" id="9811747at2"/>
<dbReference type="GO" id="GO:0008757">
    <property type="term" value="F:S-adenosylmethionine-dependent methyltransferase activity"/>
    <property type="evidence" value="ECO:0007669"/>
    <property type="project" value="InterPro"/>
</dbReference>
<dbReference type="Gene3D" id="3.40.50.720">
    <property type="entry name" value="NAD(P)-binding Rossmann-like Domain"/>
    <property type="match status" value="1"/>
</dbReference>
<dbReference type="HOGENOM" id="CLU_979301_0_0_7"/>
<dbReference type="STRING" id="526222.Desal_0644"/>
<evidence type="ECO:0000313" key="3">
    <source>
        <dbReference type="Proteomes" id="UP000002601"/>
    </source>
</evidence>
<keyword evidence="2" id="KW-0489">Methyltransferase</keyword>
<dbReference type="AlphaFoldDB" id="C6BYB9"/>
<organism evidence="2 3">
    <name type="scientific">Maridesulfovibrio salexigens (strain ATCC 14822 / DSM 2638 / NCIMB 8403 / VKM B-1763)</name>
    <name type="common">Desulfovibrio salexigens</name>
    <dbReference type="NCBI Taxonomy" id="526222"/>
    <lineage>
        <taxon>Bacteria</taxon>
        <taxon>Pseudomonadati</taxon>
        <taxon>Thermodesulfobacteriota</taxon>
        <taxon>Desulfovibrionia</taxon>
        <taxon>Desulfovibrionales</taxon>
        <taxon>Desulfovibrionaceae</taxon>
        <taxon>Maridesulfovibrio</taxon>
    </lineage>
</organism>
<dbReference type="GO" id="GO:0032259">
    <property type="term" value="P:methylation"/>
    <property type="evidence" value="ECO:0007669"/>
    <property type="project" value="UniProtKB-KW"/>
</dbReference>
<protein>
    <submittedName>
        <fullName evidence="2">Methyltransferase type 11</fullName>
    </submittedName>
</protein>
<feature type="domain" description="Methyltransferase type 11" evidence="1">
    <location>
        <begin position="77"/>
        <end position="116"/>
    </location>
</feature>
<sequence length="329" mass="37552">MHKSSYARMQWFVENYCNSPERNLSVLDIGSCAVNKEDPLQTYRPLFAGDKFSYTGLDMVAGPNVDIAVKNPYCWRELEDTSFDVVISGQVFEHIEFFWETMKEIARVLKPGGLLSIVVPGPFGVAYHACPVDCYRFFADGMIAMARYAGLEVVHASSAAAPQNAPDIWYETRDSFLIARKSEAHQPPDMGNYTFEKPDLEELRNGFIPDNYENQVYYDMFAVRIDGSGTLHELKNLEMVNLWALPDNRFYIWGTGGQYELHYQNLVQRSRPKNFIGFLDSNTEIQGTELDGYPVMAPQYCAQDKPDVIIIASHARKEIMESIRNIMNK</sequence>
<dbReference type="eggNOG" id="COG0500">
    <property type="taxonomic scope" value="Bacteria"/>
</dbReference>
<dbReference type="InterPro" id="IPR029063">
    <property type="entry name" value="SAM-dependent_MTases_sf"/>
</dbReference>
<dbReference type="Proteomes" id="UP000002601">
    <property type="component" value="Chromosome"/>
</dbReference>
<keyword evidence="2" id="KW-0808">Transferase</keyword>
<dbReference type="RefSeq" id="WP_015850529.1">
    <property type="nucleotide sequence ID" value="NC_012881.1"/>
</dbReference>
<keyword evidence="3" id="KW-1185">Reference proteome</keyword>
<dbReference type="EMBL" id="CP001649">
    <property type="protein sequence ID" value="ACS78710.1"/>
    <property type="molecule type" value="Genomic_DNA"/>
</dbReference>
<reference evidence="2 3" key="1">
    <citation type="submission" date="2009-06" db="EMBL/GenBank/DDBJ databases">
        <title>Complete sequence of Desulfovibrio salexigens DSM 2638.</title>
        <authorList>
            <consortium name="US DOE Joint Genome Institute"/>
            <person name="Lucas S."/>
            <person name="Copeland A."/>
            <person name="Lapidus A."/>
            <person name="Glavina del Rio T."/>
            <person name="Tice H."/>
            <person name="Bruce D."/>
            <person name="Goodwin L."/>
            <person name="Pitluck S."/>
            <person name="Munk A.C."/>
            <person name="Brettin T."/>
            <person name="Detter J.C."/>
            <person name="Han C."/>
            <person name="Tapia R."/>
            <person name="Larimer F."/>
            <person name="Land M."/>
            <person name="Hauser L."/>
            <person name="Kyrpides N."/>
            <person name="Anderson I."/>
            <person name="Wall J.D."/>
            <person name="Arkin A.P."/>
            <person name="Dehal P."/>
            <person name="Chivian D."/>
            <person name="Giles B."/>
            <person name="Hazen T.C."/>
        </authorList>
    </citation>
    <scope>NUCLEOTIDE SEQUENCE [LARGE SCALE GENOMIC DNA]</scope>
    <source>
        <strain evidence="3">ATCC 14822 / DSM 2638 / NCIMB 8403 / VKM B-1763</strain>
    </source>
</reference>
<dbReference type="SUPFAM" id="SSF53335">
    <property type="entry name" value="S-adenosyl-L-methionine-dependent methyltransferases"/>
    <property type="match status" value="1"/>
</dbReference>
<gene>
    <name evidence="2" type="ordered locus">Desal_0644</name>
</gene>
<evidence type="ECO:0000259" key="1">
    <source>
        <dbReference type="Pfam" id="PF08241"/>
    </source>
</evidence>
<dbReference type="Pfam" id="PF08241">
    <property type="entry name" value="Methyltransf_11"/>
    <property type="match status" value="1"/>
</dbReference>
<dbReference type="KEGG" id="dsa:Desal_0644"/>
<accession>C6BYB9</accession>
<dbReference type="CDD" id="cd02440">
    <property type="entry name" value="AdoMet_MTases"/>
    <property type="match status" value="1"/>
</dbReference>
<dbReference type="Gene3D" id="3.40.50.150">
    <property type="entry name" value="Vaccinia Virus protein VP39"/>
    <property type="match status" value="1"/>
</dbReference>
<evidence type="ECO:0000313" key="2">
    <source>
        <dbReference type="EMBL" id="ACS78710.1"/>
    </source>
</evidence>
<name>C6BYB9_MARSD</name>